<evidence type="ECO:0000313" key="1">
    <source>
        <dbReference type="EMBL" id="WEL19127.1"/>
    </source>
</evidence>
<evidence type="ECO:0000313" key="2">
    <source>
        <dbReference type="Proteomes" id="UP001218034"/>
    </source>
</evidence>
<gene>
    <name evidence="1" type="ORF">SVXNc_0095</name>
</gene>
<dbReference type="RefSeq" id="WP_347721999.1">
    <property type="nucleotide sequence ID" value="NZ_CP104395.1"/>
</dbReference>
<sequence>MNNSTYKSEDDDEGESLESLLERQYVINDAERLEAEVLAILSAGPKTVHDVSDVLNDLRGNENYLDRVSDMDITMTMRKSDSIDYHPLGKPDYGELNTDADETRAAVEEAYGIKLEDLKTVKYLNGDF</sequence>
<accession>A0ABY8CD26</accession>
<dbReference type="Proteomes" id="UP001218034">
    <property type="component" value="Chromosome"/>
</dbReference>
<dbReference type="GeneID" id="90589530"/>
<organism evidence="1 2">
    <name type="scientific">Candidatus Nanohalococcus occultus</name>
    <dbReference type="NCBI Taxonomy" id="2978047"/>
    <lineage>
        <taxon>Archaea</taxon>
        <taxon>Candidatus Nanohalarchaeota</taxon>
        <taxon>Candidatus Nanohalarchaeota incertae sedis</taxon>
        <taxon>Candidatus Nanohalococcus</taxon>
    </lineage>
</organism>
<protein>
    <submittedName>
        <fullName evidence="1">Uncharacterized protein</fullName>
    </submittedName>
</protein>
<reference evidence="1 2" key="1">
    <citation type="submission" date="2022-09" db="EMBL/GenBank/DDBJ databases">
        <title>Xylan utilization by haloarchaea-nanohaloarchaea associations.</title>
        <authorList>
            <person name="Yakimov M."/>
        </authorList>
    </citation>
    <scope>NUCLEOTIDE SEQUENCE [LARGE SCALE GENOMIC DNA]</scope>
    <source>
        <strain evidence="1 2">SVXNc</strain>
    </source>
</reference>
<name>A0ABY8CD26_9ARCH</name>
<proteinExistence type="predicted"/>
<dbReference type="EMBL" id="CP104395">
    <property type="protein sequence ID" value="WEL19127.1"/>
    <property type="molecule type" value="Genomic_DNA"/>
</dbReference>
<keyword evidence="2" id="KW-1185">Reference proteome</keyword>